<proteinExistence type="predicted"/>
<organism evidence="3">
    <name type="scientific">Alkalihalophilus sp. As8PL</name>
    <dbReference type="NCBI Taxonomy" id="3237103"/>
    <lineage>
        <taxon>Bacteria</taxon>
        <taxon>Bacillati</taxon>
        <taxon>Bacillota</taxon>
        <taxon>Bacilli</taxon>
        <taxon>Bacillales</taxon>
        <taxon>Bacillaceae</taxon>
        <taxon>Alkalihalophilus</taxon>
    </lineage>
</organism>
<evidence type="ECO:0000256" key="2">
    <source>
        <dbReference type="SAM" id="SignalP"/>
    </source>
</evidence>
<keyword evidence="3" id="KW-0614">Plasmid</keyword>
<feature type="signal peptide" evidence="2">
    <location>
        <begin position="1"/>
        <end position="24"/>
    </location>
</feature>
<evidence type="ECO:0000313" key="3">
    <source>
        <dbReference type="EMBL" id="XDI35082.1"/>
    </source>
</evidence>
<reference evidence="3" key="1">
    <citation type="submission" date="2024-07" db="EMBL/GenBank/DDBJ databases">
        <title>Identification and characteristics of an arsenic-resistant bacterial isolate, which belongs to a novel species.</title>
        <authorList>
            <person name="Juszczyk A."/>
            <person name="Kowalczyk A."/>
            <person name="Was K."/>
            <person name="Kosowicz W."/>
            <person name="Budzyn A."/>
            <person name="Latowski D."/>
        </authorList>
    </citation>
    <scope>NUCLEOTIDE SEQUENCE</scope>
    <source>
        <strain evidence="3">As8PL</strain>
        <plasmid evidence="3">unnamed</plasmid>
    </source>
</reference>
<gene>
    <name evidence="3" type="ORF">AB3N04_00970</name>
</gene>
<accession>A0AB39BNB4</accession>
<dbReference type="RefSeq" id="WP_368502699.1">
    <property type="nucleotide sequence ID" value="NZ_CP162550.1"/>
</dbReference>
<protein>
    <submittedName>
        <fullName evidence="3">Uncharacterized protein</fullName>
    </submittedName>
</protein>
<keyword evidence="2" id="KW-0732">Signal</keyword>
<dbReference type="EMBL" id="CP162550">
    <property type="protein sequence ID" value="XDI35082.1"/>
    <property type="molecule type" value="Genomic_DNA"/>
</dbReference>
<feature type="coiled-coil region" evidence="1">
    <location>
        <begin position="38"/>
        <end position="66"/>
    </location>
</feature>
<evidence type="ECO:0000256" key="1">
    <source>
        <dbReference type="SAM" id="Coils"/>
    </source>
</evidence>
<keyword evidence="1" id="KW-0175">Coiled coil</keyword>
<dbReference type="AlphaFoldDB" id="A0AB39BNB4"/>
<geneLocation type="plasmid" evidence="3">
    <name>unnamed</name>
</geneLocation>
<sequence>MKRLLTFLMVFSSVFFLGMSNIFAEENDEIDNEIRDLMVQHMLELKENEEELNEHQMKTLQEFEALTTEEQETFFDAMANPKVIEQVLSDDEGDINGNSINVEETIEFKEATPNQPLSTVQPLSSSNLTAQRSTSISVNGVTVTTFTNKLWYTYSHSMGRVTATSNVLATISNGNRAVDYRLTSIDNYVLNGAGYGHAYWQQYAKFTGTPMSTTREVRLRVDRNNNSHITMSTLH</sequence>
<name>A0AB39BNB4_9BACI</name>
<feature type="chain" id="PRO_5044302210" evidence="2">
    <location>
        <begin position="25"/>
        <end position="235"/>
    </location>
</feature>